<dbReference type="RefSeq" id="WP_103972102.1">
    <property type="nucleotide sequence ID" value="NZ_CP065030.1"/>
</dbReference>
<dbReference type="SUPFAM" id="SSF103473">
    <property type="entry name" value="MFS general substrate transporter"/>
    <property type="match status" value="1"/>
</dbReference>
<feature type="transmembrane region" description="Helical" evidence="6">
    <location>
        <begin position="173"/>
        <end position="195"/>
    </location>
</feature>
<evidence type="ECO:0000313" key="9">
    <source>
        <dbReference type="EMBL" id="QPK17097.1"/>
    </source>
</evidence>
<dbReference type="EMBL" id="CP065030">
    <property type="protein sequence ID" value="QPK17097.1"/>
    <property type="molecule type" value="Genomic_DNA"/>
</dbReference>
<feature type="transmembrane region" description="Helical" evidence="6">
    <location>
        <begin position="252"/>
        <end position="275"/>
    </location>
</feature>
<evidence type="ECO:0000313" key="10">
    <source>
        <dbReference type="Proteomes" id="UP000237284"/>
    </source>
</evidence>
<evidence type="ECO:0000313" key="8">
    <source>
        <dbReference type="EMBL" id="POY48814.1"/>
    </source>
</evidence>
<dbReference type="InterPro" id="IPR020846">
    <property type="entry name" value="MFS_dom"/>
</dbReference>
<proteinExistence type="predicted"/>
<dbReference type="GO" id="GO:0022857">
    <property type="term" value="F:transmembrane transporter activity"/>
    <property type="evidence" value="ECO:0007669"/>
    <property type="project" value="InterPro"/>
</dbReference>
<feature type="transmembrane region" description="Helical" evidence="6">
    <location>
        <begin position="371"/>
        <end position="388"/>
    </location>
</feature>
<reference evidence="8" key="1">
    <citation type="submission" date="2017-12" db="EMBL/GenBank/DDBJ databases">
        <title>First report on the novel genomospecies/subspecies of Pectobacterium carotovorum in Russia.</title>
        <authorList>
            <person name="Shirshikov F.V."/>
            <person name="Miroshnikov K."/>
            <person name="Toshakov S.V."/>
            <person name="Kabanova A.P."/>
            <person name="Barannik A.P."/>
            <person name="Shneider M."/>
            <person name="Ignatov A.N."/>
            <person name="Miroshnikov K.A."/>
        </authorList>
    </citation>
    <scope>NUCLEOTIDE SEQUENCE [LARGE SCALE GENOMIC DNA]</scope>
    <source>
        <strain evidence="8">F131</strain>
    </source>
</reference>
<gene>
    <name evidence="9" type="ORF">F131LOC_007135</name>
    <name evidence="8" type="ORF">F131LOC_03377</name>
</gene>
<evidence type="ECO:0000256" key="1">
    <source>
        <dbReference type="ARBA" id="ARBA00004651"/>
    </source>
</evidence>
<dbReference type="InterPro" id="IPR050189">
    <property type="entry name" value="MFS_Efflux_Transporters"/>
</dbReference>
<dbReference type="Proteomes" id="UP000237284">
    <property type="component" value="Chromosome"/>
</dbReference>
<feature type="transmembrane region" description="Helical" evidence="6">
    <location>
        <begin position="221"/>
        <end position="240"/>
    </location>
</feature>
<organism evidence="8">
    <name type="scientific">Pectobacterium versatile</name>
    <dbReference type="NCBI Taxonomy" id="2488639"/>
    <lineage>
        <taxon>Bacteria</taxon>
        <taxon>Pseudomonadati</taxon>
        <taxon>Pseudomonadota</taxon>
        <taxon>Gammaproteobacteria</taxon>
        <taxon>Enterobacterales</taxon>
        <taxon>Pectobacteriaceae</taxon>
        <taxon>Pectobacterium</taxon>
    </lineage>
</organism>
<dbReference type="InterPro" id="IPR011701">
    <property type="entry name" value="MFS"/>
</dbReference>
<reference evidence="9 10" key="2">
    <citation type="submission" date="2020-11" db="EMBL/GenBank/DDBJ databases">
        <title>Complete genome sequence of Pectobacterium versatile F131.</title>
        <authorList>
            <person name="Shirshikov F.V."/>
            <person name="Miroshnikov K."/>
            <person name="Toshakov S.V."/>
            <person name="Kabanova A.P."/>
            <person name="Barannik A.P."/>
            <person name="Shneider M."/>
            <person name="Ignatov A.N."/>
            <person name="Miroshnikov K.A."/>
            <person name="Mikhailova Y.V."/>
            <person name="Shelenkov A."/>
            <person name="Yanushevich Y.G."/>
            <person name="Evseev P.V."/>
        </authorList>
    </citation>
    <scope>NUCLEOTIDE SEQUENCE [LARGE SCALE GENOMIC DNA]</scope>
    <source>
        <strain evidence="9 10">F131</strain>
    </source>
</reference>
<dbReference type="InterPro" id="IPR036259">
    <property type="entry name" value="MFS_trans_sf"/>
</dbReference>
<feature type="transmembrane region" description="Helical" evidence="6">
    <location>
        <begin position="282"/>
        <end position="300"/>
    </location>
</feature>
<dbReference type="PROSITE" id="PS50850">
    <property type="entry name" value="MFS"/>
    <property type="match status" value="1"/>
</dbReference>
<dbReference type="EMBL" id="PDVW01000023">
    <property type="protein sequence ID" value="POY48814.1"/>
    <property type="molecule type" value="Genomic_DNA"/>
</dbReference>
<feature type="transmembrane region" description="Helical" evidence="6">
    <location>
        <begin position="112"/>
        <end position="133"/>
    </location>
</feature>
<dbReference type="AlphaFoldDB" id="A0A855MEK0"/>
<keyword evidence="3 6" id="KW-0812">Transmembrane</keyword>
<feature type="transmembrane region" description="Helical" evidence="6">
    <location>
        <begin position="306"/>
        <end position="327"/>
    </location>
</feature>
<feature type="transmembrane region" description="Helical" evidence="6">
    <location>
        <begin position="339"/>
        <end position="365"/>
    </location>
</feature>
<feature type="transmembrane region" description="Helical" evidence="6">
    <location>
        <begin position="55"/>
        <end position="79"/>
    </location>
</feature>
<dbReference type="CDD" id="cd17324">
    <property type="entry name" value="MFS_NepI_like"/>
    <property type="match status" value="1"/>
</dbReference>
<feature type="transmembrane region" description="Helical" evidence="6">
    <location>
        <begin position="145"/>
        <end position="167"/>
    </location>
</feature>
<name>A0A855MEK0_9GAMM</name>
<dbReference type="Pfam" id="PF07690">
    <property type="entry name" value="MFS_1"/>
    <property type="match status" value="1"/>
</dbReference>
<feature type="transmembrane region" description="Helical" evidence="6">
    <location>
        <begin position="86"/>
        <end position="106"/>
    </location>
</feature>
<dbReference type="PANTHER" id="PTHR43124:SF3">
    <property type="entry name" value="CHLORAMPHENICOL EFFLUX PUMP RV0191"/>
    <property type="match status" value="1"/>
</dbReference>
<evidence type="ECO:0000259" key="7">
    <source>
        <dbReference type="PROSITE" id="PS50850"/>
    </source>
</evidence>
<protein>
    <submittedName>
        <fullName evidence="8">MFS transporter</fullName>
    </submittedName>
</protein>
<comment type="subcellular location">
    <subcellularLocation>
        <location evidence="1">Cell membrane</location>
        <topology evidence="1">Multi-pass membrane protein</topology>
    </subcellularLocation>
</comment>
<feature type="domain" description="Major facilitator superfamily (MFS) profile" evidence="7">
    <location>
        <begin position="21"/>
        <end position="393"/>
    </location>
</feature>
<dbReference type="Gene3D" id="1.20.1250.20">
    <property type="entry name" value="MFS general substrate transporter like domains"/>
    <property type="match status" value="1"/>
</dbReference>
<sequence length="398" mass="41366">MRLHHHNSVETPGKKGGAWLGVISLALGSFASVTTEFLPVGLLPDVASTYGISSGHAGLMMTLPGLFAALAAPGIMMAAGRTDRKILMLALTLVLLGSSILSAWAPSFTVMLIARALTGISLGAFWALSLAVAGKLVKSEDAPRAVAAVFAGVTTAMILGVPLGTFIGGLFSWRVAFLAASVLAAAALVMQMVFLPRVPASERLRPIELVRFVQQKPARKTVLLIALLFGTHFGTYTYLAPILSDIGINSAMVTWSLLGFGVAGFFSNFVASAFVEKKLRTAMTTATVLMLYAVVSLALANSVAVAIGAVLVWGAAWGAMPLCLNMANRTVSEDKAEAGSAMFTFVAQAAIAAGSSAGGVIVDMAGVPADFYAGAGLMALSVLILYMWQPQVVKNARR</sequence>
<dbReference type="PANTHER" id="PTHR43124">
    <property type="entry name" value="PURINE EFFLUX PUMP PBUE"/>
    <property type="match status" value="1"/>
</dbReference>
<evidence type="ECO:0000256" key="5">
    <source>
        <dbReference type="ARBA" id="ARBA00023136"/>
    </source>
</evidence>
<keyword evidence="2" id="KW-1003">Cell membrane</keyword>
<evidence type="ECO:0000256" key="4">
    <source>
        <dbReference type="ARBA" id="ARBA00022989"/>
    </source>
</evidence>
<evidence type="ECO:0000256" key="3">
    <source>
        <dbReference type="ARBA" id="ARBA00022692"/>
    </source>
</evidence>
<accession>A0A855MEK0</accession>
<keyword evidence="4 6" id="KW-1133">Transmembrane helix</keyword>
<dbReference type="GO" id="GO:0005886">
    <property type="term" value="C:plasma membrane"/>
    <property type="evidence" value="ECO:0007669"/>
    <property type="project" value="UniProtKB-SubCell"/>
</dbReference>
<evidence type="ECO:0000256" key="2">
    <source>
        <dbReference type="ARBA" id="ARBA00022475"/>
    </source>
</evidence>
<keyword evidence="5 6" id="KW-0472">Membrane</keyword>
<evidence type="ECO:0000256" key="6">
    <source>
        <dbReference type="SAM" id="Phobius"/>
    </source>
</evidence>